<evidence type="ECO:0000313" key="4">
    <source>
        <dbReference type="Proteomes" id="UP000030689"/>
    </source>
</evidence>
<dbReference type="GO" id="GO:0009627">
    <property type="term" value="P:systemic acquired resistance"/>
    <property type="evidence" value="ECO:0007669"/>
    <property type="project" value="InterPro"/>
</dbReference>
<feature type="chain" id="PRO_5004721689" description="Bifunctional inhibitor/plant lipid transfer protein/seed storage helical domain-containing protein" evidence="1">
    <location>
        <begin position="31"/>
        <end position="106"/>
    </location>
</feature>
<evidence type="ECO:0000313" key="3">
    <source>
        <dbReference type="EMBL" id="ESQ42909.1"/>
    </source>
</evidence>
<dbReference type="InterPro" id="IPR036312">
    <property type="entry name" value="Bifun_inhib/LTP/seed_sf"/>
</dbReference>
<evidence type="ECO:0000256" key="1">
    <source>
        <dbReference type="SAM" id="SignalP"/>
    </source>
</evidence>
<feature type="domain" description="Bifunctional inhibitor/plant lipid transfer protein/seed storage helical" evidence="2">
    <location>
        <begin position="34"/>
        <end position="103"/>
    </location>
</feature>
<dbReference type="Pfam" id="PF14368">
    <property type="entry name" value="LTP_2"/>
    <property type="match status" value="1"/>
</dbReference>
<dbReference type="EMBL" id="KI517464">
    <property type="protein sequence ID" value="ESQ42909.1"/>
    <property type="molecule type" value="Genomic_DNA"/>
</dbReference>
<sequence>MGQNKTRVLMQFAALAVVLTAAMMVEEAKSIPVCNVDSSDVEKCRSAATGNNPPPPGPDCCNVVKTADLQCFCQFKSYLPSYGINPSNVKTVLARCGANTPACFQA</sequence>
<dbReference type="GO" id="GO:0005504">
    <property type="term" value="F:fatty acid binding"/>
    <property type="evidence" value="ECO:0007669"/>
    <property type="project" value="InterPro"/>
</dbReference>
<dbReference type="Proteomes" id="UP000030689">
    <property type="component" value="Unassembled WGS sequence"/>
</dbReference>
<dbReference type="PANTHER" id="PTHR33122:SF43">
    <property type="entry name" value="BIFUNCTIONAL INHIBITOR_PLANT LIPID TRANSFER PROTEIN_SEED STORAGE HELICAL DOMAIN-CONTAINING PROTEIN"/>
    <property type="match status" value="1"/>
</dbReference>
<dbReference type="Gramene" id="ESQ42909">
    <property type="protein sequence ID" value="ESQ42909"/>
    <property type="gene ID" value="EUTSA_v10015086mg"/>
</dbReference>
<reference evidence="3 4" key="1">
    <citation type="journal article" date="2013" name="Front. Plant Sci.">
        <title>The Reference Genome of the Halophytic Plant Eutrema salsugineum.</title>
        <authorList>
            <person name="Yang R."/>
            <person name="Jarvis D.E."/>
            <person name="Chen H."/>
            <person name="Beilstein M.A."/>
            <person name="Grimwood J."/>
            <person name="Jenkins J."/>
            <person name="Shu S."/>
            <person name="Prochnik S."/>
            <person name="Xin M."/>
            <person name="Ma C."/>
            <person name="Schmutz J."/>
            <person name="Wing R.A."/>
            <person name="Mitchell-Olds T."/>
            <person name="Schumaker K.S."/>
            <person name="Wang X."/>
        </authorList>
    </citation>
    <scope>NUCLEOTIDE SEQUENCE [LARGE SCALE GENOMIC DNA]</scope>
</reference>
<dbReference type="OMA" id="MAGRKVM"/>
<protein>
    <recommendedName>
        <fullName evidence="2">Bifunctional inhibitor/plant lipid transfer protein/seed storage helical domain-containing protein</fullName>
    </recommendedName>
</protein>
<gene>
    <name evidence="3" type="ORF">EUTSA_v10015086mg</name>
</gene>
<dbReference type="PANTHER" id="PTHR33122">
    <property type="entry name" value="LIPID BINDING PROTEIN-RELATED"/>
    <property type="match status" value="1"/>
</dbReference>
<dbReference type="SMART" id="SM00499">
    <property type="entry name" value="AAI"/>
    <property type="match status" value="1"/>
</dbReference>
<dbReference type="OrthoDB" id="656626at2759"/>
<dbReference type="SUPFAM" id="SSF47699">
    <property type="entry name" value="Bifunctional inhibitor/lipid-transfer protein/seed storage 2S albumin"/>
    <property type="match status" value="1"/>
</dbReference>
<dbReference type="STRING" id="72664.V4LGP1"/>
<dbReference type="Gene3D" id="1.10.110.10">
    <property type="entry name" value="Plant lipid-transfer and hydrophobic proteins"/>
    <property type="match status" value="1"/>
</dbReference>
<accession>V4LGP1</accession>
<keyword evidence="1" id="KW-0732">Signal</keyword>
<evidence type="ECO:0000259" key="2">
    <source>
        <dbReference type="SMART" id="SM00499"/>
    </source>
</evidence>
<dbReference type="InterPro" id="IPR016140">
    <property type="entry name" value="Bifunc_inhib/LTP/seed_store"/>
</dbReference>
<dbReference type="eggNOG" id="ENOG502S7QX">
    <property type="taxonomic scope" value="Eukaryota"/>
</dbReference>
<name>V4LGP1_EUTSA</name>
<organism evidence="3 4">
    <name type="scientific">Eutrema salsugineum</name>
    <name type="common">Saltwater cress</name>
    <name type="synonym">Sisymbrium salsugineum</name>
    <dbReference type="NCBI Taxonomy" id="72664"/>
    <lineage>
        <taxon>Eukaryota</taxon>
        <taxon>Viridiplantae</taxon>
        <taxon>Streptophyta</taxon>
        <taxon>Embryophyta</taxon>
        <taxon>Tracheophyta</taxon>
        <taxon>Spermatophyta</taxon>
        <taxon>Magnoliopsida</taxon>
        <taxon>eudicotyledons</taxon>
        <taxon>Gunneridae</taxon>
        <taxon>Pentapetalae</taxon>
        <taxon>rosids</taxon>
        <taxon>malvids</taxon>
        <taxon>Brassicales</taxon>
        <taxon>Brassicaceae</taxon>
        <taxon>Eutremeae</taxon>
        <taxon>Eutrema</taxon>
    </lineage>
</organism>
<proteinExistence type="predicted"/>
<feature type="signal peptide" evidence="1">
    <location>
        <begin position="1"/>
        <end position="30"/>
    </location>
</feature>
<keyword evidence="4" id="KW-1185">Reference proteome</keyword>
<dbReference type="KEGG" id="eus:EUTSA_v10015086mg"/>
<dbReference type="InterPro" id="IPR039265">
    <property type="entry name" value="DIR1-like"/>
</dbReference>
<dbReference type="AlphaFoldDB" id="V4LGP1"/>